<dbReference type="InterPro" id="IPR044234">
    <property type="entry name" value="TMEM230"/>
</dbReference>
<feature type="transmembrane region" description="Helical" evidence="19">
    <location>
        <begin position="42"/>
        <end position="62"/>
    </location>
</feature>
<keyword evidence="13" id="KW-0333">Golgi apparatus</keyword>
<dbReference type="GO" id="GO:0005794">
    <property type="term" value="C:Golgi apparatus"/>
    <property type="evidence" value="ECO:0007669"/>
    <property type="project" value="UniProtKB-SubCell"/>
</dbReference>
<dbReference type="GO" id="GO:0005776">
    <property type="term" value="C:autophagosome"/>
    <property type="evidence" value="ECO:0007669"/>
    <property type="project" value="UniProtKB-SubCell"/>
</dbReference>
<dbReference type="InterPro" id="IPR008590">
    <property type="entry name" value="TMEM_230/134"/>
</dbReference>
<evidence type="ECO:0000256" key="2">
    <source>
        <dbReference type="ARBA" id="ARBA00004172"/>
    </source>
</evidence>
<feature type="region of interest" description="Disordered" evidence="18">
    <location>
        <begin position="1"/>
        <end position="30"/>
    </location>
</feature>
<evidence type="ECO:0000256" key="3">
    <source>
        <dbReference type="ARBA" id="ARBA00004234"/>
    </source>
</evidence>
<dbReference type="Pfam" id="PF05915">
    <property type="entry name" value="TMEM_230_134"/>
    <property type="match status" value="1"/>
</dbReference>
<evidence type="ECO:0000256" key="6">
    <source>
        <dbReference type="ARBA" id="ARBA00004601"/>
    </source>
</evidence>
<evidence type="ECO:0000256" key="8">
    <source>
        <dbReference type="ARBA" id="ARBA00007743"/>
    </source>
</evidence>
<evidence type="ECO:0000256" key="11">
    <source>
        <dbReference type="ARBA" id="ARBA00022989"/>
    </source>
</evidence>
<evidence type="ECO:0000256" key="16">
    <source>
        <dbReference type="ARBA" id="ARBA00024003"/>
    </source>
</evidence>
<evidence type="ECO:0000256" key="12">
    <source>
        <dbReference type="ARBA" id="ARBA00023018"/>
    </source>
</evidence>
<evidence type="ECO:0000256" key="17">
    <source>
        <dbReference type="ARBA" id="ARBA00024088"/>
    </source>
</evidence>
<dbReference type="GO" id="GO:0016020">
    <property type="term" value="C:membrane"/>
    <property type="evidence" value="ECO:0007669"/>
    <property type="project" value="UniProtKB-SubCell"/>
</dbReference>
<reference evidence="20" key="1">
    <citation type="submission" date="2021-01" db="EMBL/GenBank/DDBJ databases">
        <authorList>
            <person name="Corre E."/>
            <person name="Pelletier E."/>
            <person name="Niang G."/>
            <person name="Scheremetjew M."/>
            <person name="Finn R."/>
            <person name="Kale V."/>
            <person name="Holt S."/>
            <person name="Cochrane G."/>
            <person name="Meng A."/>
            <person name="Brown T."/>
            <person name="Cohen L."/>
        </authorList>
    </citation>
    <scope>NUCLEOTIDE SEQUENCE</scope>
    <source>
        <strain evidence="20">SL-175</strain>
    </source>
</reference>
<keyword evidence="9 19" id="KW-0812">Transmembrane</keyword>
<dbReference type="PANTHER" id="PTHR15664:SF6">
    <property type="entry name" value="TRANSMEMBRANE PROTEIN 230"/>
    <property type="match status" value="1"/>
</dbReference>
<feature type="compositionally biased region" description="Basic and acidic residues" evidence="18">
    <location>
        <begin position="9"/>
        <end position="26"/>
    </location>
</feature>
<evidence type="ECO:0000256" key="13">
    <source>
        <dbReference type="ARBA" id="ARBA00023034"/>
    </source>
</evidence>
<comment type="function">
    <text evidence="16">Involved in trafficking and recycling of synaptic vesicles.</text>
</comment>
<proteinExistence type="inferred from homology"/>
<evidence type="ECO:0000256" key="18">
    <source>
        <dbReference type="SAM" id="MobiDB-lite"/>
    </source>
</evidence>
<dbReference type="GO" id="GO:0055037">
    <property type="term" value="C:recycling endosome"/>
    <property type="evidence" value="ECO:0007669"/>
    <property type="project" value="UniProtKB-SubCell"/>
</dbReference>
<organism evidence="20">
    <name type="scientific">Mantoniella antarctica</name>
    <dbReference type="NCBI Taxonomy" id="81844"/>
    <lineage>
        <taxon>Eukaryota</taxon>
        <taxon>Viridiplantae</taxon>
        <taxon>Chlorophyta</taxon>
        <taxon>Mamiellophyceae</taxon>
        <taxon>Mamiellales</taxon>
        <taxon>Mamiellaceae</taxon>
        <taxon>Mantoniella</taxon>
    </lineage>
</organism>
<keyword evidence="15" id="KW-0968">Cytoplasmic vesicle</keyword>
<evidence type="ECO:0000256" key="19">
    <source>
        <dbReference type="SAM" id="Phobius"/>
    </source>
</evidence>
<evidence type="ECO:0000256" key="15">
    <source>
        <dbReference type="ARBA" id="ARBA00023329"/>
    </source>
</evidence>
<dbReference type="EMBL" id="HBFC01037016">
    <property type="protein sequence ID" value="CAD8722792.1"/>
    <property type="molecule type" value="Transcribed_RNA"/>
</dbReference>
<evidence type="ECO:0000256" key="10">
    <source>
        <dbReference type="ARBA" id="ARBA00022753"/>
    </source>
</evidence>
<accession>A0A7S0T1T8</accession>
<evidence type="ECO:0000256" key="7">
    <source>
        <dbReference type="ARBA" id="ARBA00004603"/>
    </source>
</evidence>
<evidence type="ECO:0000256" key="9">
    <source>
        <dbReference type="ARBA" id="ARBA00022692"/>
    </source>
</evidence>
<evidence type="ECO:0000256" key="14">
    <source>
        <dbReference type="ARBA" id="ARBA00023136"/>
    </source>
</evidence>
<evidence type="ECO:0000313" key="20">
    <source>
        <dbReference type="EMBL" id="CAD8722792.1"/>
    </source>
</evidence>
<dbReference type="GO" id="GO:0005770">
    <property type="term" value="C:late endosome"/>
    <property type="evidence" value="ECO:0007669"/>
    <property type="project" value="UniProtKB-SubCell"/>
</dbReference>
<comment type="subcellular location">
    <subcellularLocation>
        <location evidence="5">Cytoplasmic vesicle</location>
        <location evidence="5">Autophagosome</location>
    </subcellularLocation>
    <subcellularLocation>
        <location evidence="3">Cytoplasmic vesicle</location>
        <location evidence="3">Secretory vesicle</location>
        <location evidence="3">Synaptic vesicle</location>
    </subcellularLocation>
    <subcellularLocation>
        <location evidence="4">Early endosome</location>
    </subcellularLocation>
    <subcellularLocation>
        <location evidence="6">Golgi apparatus</location>
        <location evidence="6">trans-Golgi network</location>
    </subcellularLocation>
    <subcellularLocation>
        <location evidence="7">Late endosome</location>
    </subcellularLocation>
    <subcellularLocation>
        <location evidence="1">Membrane</location>
        <topology evidence="1">Multi-pass membrane protein</topology>
    </subcellularLocation>
    <subcellularLocation>
        <location evidence="2">Recycling endosome</location>
    </subcellularLocation>
</comment>
<keyword evidence="10" id="KW-0967">Endosome</keyword>
<keyword evidence="14 19" id="KW-0472">Membrane</keyword>
<name>A0A7S0T1T8_9CHLO</name>
<keyword evidence="12" id="KW-0770">Synapse</keyword>
<dbReference type="AlphaFoldDB" id="A0A7S0T1T8"/>
<comment type="similarity">
    <text evidence="8">Belongs to the TMEM134/TMEM230 family.</text>
</comment>
<keyword evidence="11 19" id="KW-1133">Transmembrane helix</keyword>
<feature type="transmembrane region" description="Helical" evidence="19">
    <location>
        <begin position="82"/>
        <end position="103"/>
    </location>
</feature>
<sequence length="117" mass="13081">MQRHARRYQRVDDADHPADHDPRFDVPEYMNPKLRKPSKKTVALAFGLLMVGSILLTCYALYATGHMPLPKNEERGTSLAILVLGCITLAPGLYVSVILVAVWRGVPGFSYDMIPQE</sequence>
<evidence type="ECO:0000256" key="1">
    <source>
        <dbReference type="ARBA" id="ARBA00004141"/>
    </source>
</evidence>
<gene>
    <name evidence="20" type="ORF">MANT1106_LOCUS22008</name>
</gene>
<evidence type="ECO:0000256" key="5">
    <source>
        <dbReference type="ARBA" id="ARBA00004419"/>
    </source>
</evidence>
<dbReference type="GO" id="GO:0005769">
    <property type="term" value="C:early endosome"/>
    <property type="evidence" value="ECO:0007669"/>
    <property type="project" value="UniProtKB-SubCell"/>
</dbReference>
<dbReference type="PANTHER" id="PTHR15664">
    <property type="entry name" value="C20ORF30 PROTEIN"/>
    <property type="match status" value="1"/>
</dbReference>
<evidence type="ECO:0000256" key="4">
    <source>
        <dbReference type="ARBA" id="ARBA00004412"/>
    </source>
</evidence>
<protein>
    <recommendedName>
        <fullName evidence="17">Transmembrane protein 230</fullName>
    </recommendedName>
</protein>